<evidence type="ECO:0000256" key="4">
    <source>
        <dbReference type="ARBA" id="ARBA00022692"/>
    </source>
</evidence>
<evidence type="ECO:0000256" key="2">
    <source>
        <dbReference type="ARBA" id="ARBA00008821"/>
    </source>
</evidence>
<evidence type="ECO:0000313" key="10">
    <source>
        <dbReference type="Proteomes" id="UP001489004"/>
    </source>
</evidence>
<feature type="transmembrane region" description="Helical" evidence="8">
    <location>
        <begin position="512"/>
        <end position="532"/>
    </location>
</feature>
<dbReference type="GO" id="GO:0042907">
    <property type="term" value="F:xanthine transmembrane transporter activity"/>
    <property type="evidence" value="ECO:0007669"/>
    <property type="project" value="TreeGrafter"/>
</dbReference>
<keyword evidence="4 8" id="KW-0812">Transmembrane</keyword>
<evidence type="ECO:0000256" key="1">
    <source>
        <dbReference type="ARBA" id="ARBA00004141"/>
    </source>
</evidence>
<organism evidence="9 10">
    <name type="scientific">[Myrmecia] bisecta</name>
    <dbReference type="NCBI Taxonomy" id="41462"/>
    <lineage>
        <taxon>Eukaryota</taxon>
        <taxon>Viridiplantae</taxon>
        <taxon>Chlorophyta</taxon>
        <taxon>core chlorophytes</taxon>
        <taxon>Trebouxiophyceae</taxon>
        <taxon>Trebouxiales</taxon>
        <taxon>Trebouxiaceae</taxon>
        <taxon>Myrmecia</taxon>
    </lineage>
</organism>
<feature type="transmembrane region" description="Helical" evidence="8">
    <location>
        <begin position="452"/>
        <end position="475"/>
    </location>
</feature>
<keyword evidence="3" id="KW-0813">Transport</keyword>
<keyword evidence="5 8" id="KW-1133">Transmembrane helix</keyword>
<feature type="transmembrane region" description="Helical" evidence="8">
    <location>
        <begin position="481"/>
        <end position="500"/>
    </location>
</feature>
<comment type="similarity">
    <text evidence="2">Belongs to the nucleobase:cation symporter-2 (NCS2) (TC 2.A.40) family.</text>
</comment>
<keyword evidence="10" id="KW-1185">Reference proteome</keyword>
<dbReference type="InterPro" id="IPR006043">
    <property type="entry name" value="NCS2"/>
</dbReference>
<keyword evidence="6 8" id="KW-0472">Membrane</keyword>
<dbReference type="Proteomes" id="UP001489004">
    <property type="component" value="Unassembled WGS sequence"/>
</dbReference>
<dbReference type="NCBIfam" id="TIGR00801">
    <property type="entry name" value="ncs2"/>
    <property type="match status" value="1"/>
</dbReference>
<feature type="transmembrane region" description="Helical" evidence="8">
    <location>
        <begin position="366"/>
        <end position="385"/>
    </location>
</feature>
<feature type="transmembrane region" description="Helical" evidence="8">
    <location>
        <begin position="146"/>
        <end position="163"/>
    </location>
</feature>
<dbReference type="EMBL" id="JALJOR010000006">
    <property type="protein sequence ID" value="KAK9815474.1"/>
    <property type="molecule type" value="Genomic_DNA"/>
</dbReference>
<reference evidence="9 10" key="1">
    <citation type="journal article" date="2024" name="Nat. Commun.">
        <title>Phylogenomics reveals the evolutionary origins of lichenization in chlorophyte algae.</title>
        <authorList>
            <person name="Puginier C."/>
            <person name="Libourel C."/>
            <person name="Otte J."/>
            <person name="Skaloud P."/>
            <person name="Haon M."/>
            <person name="Grisel S."/>
            <person name="Petersen M."/>
            <person name="Berrin J.G."/>
            <person name="Delaux P.M."/>
            <person name="Dal Grande F."/>
            <person name="Keller J."/>
        </authorList>
    </citation>
    <scope>NUCLEOTIDE SEQUENCE [LARGE SCALE GENOMIC DNA]</scope>
    <source>
        <strain evidence="9 10">SAG 2043</strain>
    </source>
</reference>
<evidence type="ECO:0000256" key="3">
    <source>
        <dbReference type="ARBA" id="ARBA00022448"/>
    </source>
</evidence>
<evidence type="ECO:0000256" key="8">
    <source>
        <dbReference type="SAM" id="Phobius"/>
    </source>
</evidence>
<feature type="transmembrane region" description="Helical" evidence="8">
    <location>
        <begin position="296"/>
        <end position="314"/>
    </location>
</feature>
<name>A0AAW1Q5H5_9CHLO</name>
<dbReference type="AlphaFoldDB" id="A0AAW1Q5H5"/>
<comment type="caution">
    <text evidence="9">The sequence shown here is derived from an EMBL/GenBank/DDBJ whole genome shotgun (WGS) entry which is preliminary data.</text>
</comment>
<feature type="transmembrane region" description="Helical" evidence="8">
    <location>
        <begin position="323"/>
        <end position="341"/>
    </location>
</feature>
<sequence length="640" mass="68410">MVADGIATPEQVAIWEAEELPPSESFGDKLKAVKNYFGSGPKAFIFGRYSYGYLCMPNWCPWRAGGSQAPPFYGVNEKLPLIIAVIMGLQHALAMVGGLIVPPLLIGSLAKNPDTQRQLINYAMICSGIFTFIHCCQFPIIGTRRFVYGSGILSCTGISFTFLTNTQSAITTMMSQGNTFDEAYGRCLGTLMVCSWVVVAMSFMPPRVIRRVFPPLVPGVVIFLIGASLIQSALYNWGGGAFCGENITGLPPTTLTCQVPDTTTGSYIPGVCYNKPFVPQCSGNGHVVLNFGAPQYLGLGFTTFVILVVLELFGSPVMRNSQIIISLLLGYLIAGVCKYQGNTYVDTTAIKNAPGGTFLWVKTFPIGFYAPVVLPYLVAFIVLGVEVIGDVTATAEVSHIETAGPQHRRRIQGGLLADGVNCFFAALAMTLPVTTFAQNNGVINITRCASRVAGLCCGLWLILLGVIAPVGAFFTSIPNCVLGGVTAFLFANVAVSGIKIMVLGDLNRRNRFILSISLALGLGTTLVPAWATNDLWPVTPGMSSGVRGFRDACTIVLSSGYSIGFLAAVILHLLLPMEADTPRQDVTDVKRGLYDPTLPRHTNTMPLDDGANGAPQPASMYKDDSCHTAAKPVKDVETSV</sequence>
<dbReference type="PANTHER" id="PTHR42810:SF2">
    <property type="entry name" value="PURINE PERMEASE C1399.01C-RELATED"/>
    <property type="match status" value="1"/>
</dbReference>
<feature type="transmembrane region" description="Helical" evidence="8">
    <location>
        <begin position="183"/>
        <end position="204"/>
    </location>
</feature>
<feature type="compositionally biased region" description="Basic and acidic residues" evidence="7">
    <location>
        <begin position="621"/>
        <end position="640"/>
    </location>
</feature>
<dbReference type="Pfam" id="PF00860">
    <property type="entry name" value="Xan_ur_permease"/>
    <property type="match status" value="2"/>
</dbReference>
<protein>
    <recommendedName>
        <fullName evidence="11">Purine permease</fullName>
    </recommendedName>
</protein>
<gene>
    <name evidence="9" type="ORF">WJX72_004255</name>
</gene>
<feature type="transmembrane region" description="Helical" evidence="8">
    <location>
        <begin position="216"/>
        <end position="235"/>
    </location>
</feature>
<accession>A0AAW1Q5H5</accession>
<evidence type="ECO:0000256" key="6">
    <source>
        <dbReference type="ARBA" id="ARBA00023136"/>
    </source>
</evidence>
<comment type="subcellular location">
    <subcellularLocation>
        <location evidence="1">Membrane</location>
        <topology evidence="1">Multi-pass membrane protein</topology>
    </subcellularLocation>
</comment>
<dbReference type="PANTHER" id="PTHR42810">
    <property type="entry name" value="PURINE PERMEASE C1399.01C-RELATED"/>
    <property type="match status" value="1"/>
</dbReference>
<dbReference type="InterPro" id="IPR006042">
    <property type="entry name" value="Xan_ur_permease"/>
</dbReference>
<feature type="transmembrane region" description="Helical" evidence="8">
    <location>
        <begin position="119"/>
        <end position="139"/>
    </location>
</feature>
<evidence type="ECO:0000256" key="5">
    <source>
        <dbReference type="ARBA" id="ARBA00022989"/>
    </source>
</evidence>
<evidence type="ECO:0000256" key="7">
    <source>
        <dbReference type="SAM" id="MobiDB-lite"/>
    </source>
</evidence>
<evidence type="ECO:0008006" key="11">
    <source>
        <dbReference type="Google" id="ProtNLM"/>
    </source>
</evidence>
<proteinExistence type="inferred from homology"/>
<evidence type="ECO:0000313" key="9">
    <source>
        <dbReference type="EMBL" id="KAK9815474.1"/>
    </source>
</evidence>
<dbReference type="GO" id="GO:0005886">
    <property type="term" value="C:plasma membrane"/>
    <property type="evidence" value="ECO:0007669"/>
    <property type="project" value="TreeGrafter"/>
</dbReference>
<feature type="region of interest" description="Disordered" evidence="7">
    <location>
        <begin position="593"/>
        <end position="640"/>
    </location>
</feature>
<feature type="transmembrane region" description="Helical" evidence="8">
    <location>
        <begin position="81"/>
        <end position="107"/>
    </location>
</feature>
<feature type="transmembrane region" description="Helical" evidence="8">
    <location>
        <begin position="552"/>
        <end position="575"/>
    </location>
</feature>